<proteinExistence type="predicted"/>
<reference evidence="2" key="1">
    <citation type="submission" date="2017-04" db="EMBL/GenBank/DDBJ databases">
        <authorList>
            <person name="Varghese N."/>
            <person name="Submissions S."/>
        </authorList>
    </citation>
    <scope>NUCLEOTIDE SEQUENCE [LARGE SCALE GENOMIC DNA]</scope>
    <source>
        <strain evidence="2">UI2</strain>
    </source>
</reference>
<accession>A0A1Y6FQI4</accession>
<dbReference type="Proteomes" id="UP000194469">
    <property type="component" value="Unassembled WGS sequence"/>
</dbReference>
<keyword evidence="2" id="KW-1185">Reference proteome</keyword>
<sequence length="103" mass="10574">MTGNEEVASALFDRRSDAERAVEHLVQEHGIERAHILLAPVGEENSAGTIANGSDAARADAADCERSDAPSNGCIELTVGLAAEKRGGVERSLAECGGRSAAG</sequence>
<dbReference type="AlphaFoldDB" id="A0A1Y6FQI4"/>
<name>A0A1Y6FQI4_9SPHN</name>
<dbReference type="EMBL" id="FXWL01000002">
    <property type="protein sequence ID" value="SMQ76526.1"/>
    <property type="molecule type" value="Genomic_DNA"/>
</dbReference>
<evidence type="ECO:0000313" key="2">
    <source>
        <dbReference type="Proteomes" id="UP000194469"/>
    </source>
</evidence>
<evidence type="ECO:0000313" key="1">
    <source>
        <dbReference type="EMBL" id="SMQ76526.1"/>
    </source>
</evidence>
<organism evidence="1 2">
    <name type="scientific">Sphingopyxis terrae subsp. ummariensis</name>
    <dbReference type="NCBI Taxonomy" id="429001"/>
    <lineage>
        <taxon>Bacteria</taxon>
        <taxon>Pseudomonadati</taxon>
        <taxon>Pseudomonadota</taxon>
        <taxon>Alphaproteobacteria</taxon>
        <taxon>Sphingomonadales</taxon>
        <taxon>Sphingomonadaceae</taxon>
        <taxon>Sphingopyxis</taxon>
    </lineage>
</organism>
<gene>
    <name evidence="1" type="ORF">SAMN06295984_1966</name>
</gene>
<protein>
    <submittedName>
        <fullName evidence="1">Uncharacterized protein</fullName>
    </submittedName>
</protein>